<evidence type="ECO:0000313" key="2">
    <source>
        <dbReference type="Proteomes" id="UP000789525"/>
    </source>
</evidence>
<reference evidence="1" key="1">
    <citation type="submission" date="2021-06" db="EMBL/GenBank/DDBJ databases">
        <authorList>
            <person name="Kallberg Y."/>
            <person name="Tangrot J."/>
            <person name="Rosling A."/>
        </authorList>
    </citation>
    <scope>NUCLEOTIDE SEQUENCE</scope>
    <source>
        <strain evidence="1">CL356</strain>
    </source>
</reference>
<proteinExistence type="predicted"/>
<dbReference type="EMBL" id="CAJVPT010000548">
    <property type="protein sequence ID" value="CAG8446448.1"/>
    <property type="molecule type" value="Genomic_DNA"/>
</dbReference>
<gene>
    <name evidence="1" type="ORF">ACOLOM_LOCUS539</name>
</gene>
<protein>
    <submittedName>
        <fullName evidence="1">10845_t:CDS:1</fullName>
    </submittedName>
</protein>
<accession>A0ACA9K190</accession>
<comment type="caution">
    <text evidence="1">The sequence shown here is derived from an EMBL/GenBank/DDBJ whole genome shotgun (WGS) entry which is preliminary data.</text>
</comment>
<dbReference type="Proteomes" id="UP000789525">
    <property type="component" value="Unassembled WGS sequence"/>
</dbReference>
<keyword evidence="2" id="KW-1185">Reference proteome</keyword>
<organism evidence="1 2">
    <name type="scientific">Acaulospora colombiana</name>
    <dbReference type="NCBI Taxonomy" id="27376"/>
    <lineage>
        <taxon>Eukaryota</taxon>
        <taxon>Fungi</taxon>
        <taxon>Fungi incertae sedis</taxon>
        <taxon>Mucoromycota</taxon>
        <taxon>Glomeromycotina</taxon>
        <taxon>Glomeromycetes</taxon>
        <taxon>Diversisporales</taxon>
        <taxon>Acaulosporaceae</taxon>
        <taxon>Acaulospora</taxon>
    </lineage>
</organism>
<evidence type="ECO:0000313" key="1">
    <source>
        <dbReference type="EMBL" id="CAG8446448.1"/>
    </source>
</evidence>
<sequence>MDLALFRIALFQGLRNERPEERKEALAKIERIFEILLAANTPPTPPTPLTPHTLHTPTSSTSSVSGELSGTADVTDNDVLKAREALDLYILTILRMSVSCPYADVRHAFKKLLKKLKSSGVTVPERVYNYPSLYIPAEEMFRLEWSDRSPEASPESLIGIVPDESVQHLMLDSFINSGRIHNYYQILFQFPKFAEKYKAANTKLMKADPCVLPKHYKYYIGIMAASQHKCQCLVSHLRNEFLFFRGDPEWLKGLEHAPPKIKKIAKINTILAHQPWQLEPKDIRHLRDSPDKWTYQEIIHIIIILSTFHSLSSYVLSCGIVPEYDAVGGYKVTLPSDSNEAGASIGLDTKELVSQDVGTGLGISVKVVKQLFGTLEDGSQIDDSVKGDEIPGSPKPEVDTVKDGETIGSPKEDRPVREGSLEDDPVQDGENQGDDPAQDGSCKGEELPEDNEFVNCDDEAPAGEKATQKTEKEPDPIPVDVLTKDFSCYLDSTPYSNAVFGGQDYRNASQLNSLDFNWSDHGTSKINQYHPGLGDVLGEEFGKIREINISFSPDLTEDKSSFREAIWQYVFRLYGVKDDGYDYRNIKIFLKDNIRCFIKKACTKPEDITREDWNSLGSKTSAKEKCYIILVSIEARKQAELLHGLWCVCEAEKMKYTRQLVV</sequence>
<name>A0ACA9K190_9GLOM</name>